<dbReference type="InterPro" id="IPR050553">
    <property type="entry name" value="Thioredoxin_ResA/DsbE_sf"/>
</dbReference>
<evidence type="ECO:0000313" key="6">
    <source>
        <dbReference type="EMBL" id="MFD2556291.1"/>
    </source>
</evidence>
<dbReference type="Gene3D" id="3.40.30.10">
    <property type="entry name" value="Glutaredoxin"/>
    <property type="match status" value="1"/>
</dbReference>
<evidence type="ECO:0000256" key="2">
    <source>
        <dbReference type="ARBA" id="ARBA00022748"/>
    </source>
</evidence>
<dbReference type="Proteomes" id="UP001597440">
    <property type="component" value="Unassembled WGS sequence"/>
</dbReference>
<dbReference type="PROSITE" id="PS51352">
    <property type="entry name" value="THIOREDOXIN_2"/>
    <property type="match status" value="1"/>
</dbReference>
<evidence type="ECO:0000256" key="4">
    <source>
        <dbReference type="ARBA" id="ARBA00023284"/>
    </source>
</evidence>
<dbReference type="EMBL" id="JBHULD010000018">
    <property type="protein sequence ID" value="MFD2556291.1"/>
    <property type="molecule type" value="Genomic_DNA"/>
</dbReference>
<dbReference type="InterPro" id="IPR036249">
    <property type="entry name" value="Thioredoxin-like_sf"/>
</dbReference>
<dbReference type="PANTHER" id="PTHR42852">
    <property type="entry name" value="THIOL:DISULFIDE INTERCHANGE PROTEIN DSBE"/>
    <property type="match status" value="1"/>
</dbReference>
<keyword evidence="7" id="KW-1185">Reference proteome</keyword>
<dbReference type="SUPFAM" id="SSF52833">
    <property type="entry name" value="Thioredoxin-like"/>
    <property type="match status" value="1"/>
</dbReference>
<evidence type="ECO:0000256" key="1">
    <source>
        <dbReference type="ARBA" id="ARBA00004196"/>
    </source>
</evidence>
<keyword evidence="2" id="KW-0201">Cytochrome c-type biogenesis</keyword>
<keyword evidence="4" id="KW-0676">Redox-active center</keyword>
<comment type="caution">
    <text evidence="6">The sequence shown here is derived from an EMBL/GenBank/DDBJ whole genome shotgun (WGS) entry which is preliminary data.</text>
</comment>
<evidence type="ECO:0000313" key="7">
    <source>
        <dbReference type="Proteomes" id="UP001597440"/>
    </source>
</evidence>
<evidence type="ECO:0000259" key="5">
    <source>
        <dbReference type="PROSITE" id="PS51352"/>
    </source>
</evidence>
<keyword evidence="3" id="KW-1015">Disulfide bond</keyword>
<reference evidence="7" key="1">
    <citation type="journal article" date="2019" name="Int. J. Syst. Evol. Microbiol.">
        <title>The Global Catalogue of Microorganisms (GCM) 10K type strain sequencing project: providing services to taxonomists for standard genome sequencing and annotation.</title>
        <authorList>
            <consortium name="The Broad Institute Genomics Platform"/>
            <consortium name="The Broad Institute Genome Sequencing Center for Infectious Disease"/>
            <person name="Wu L."/>
            <person name="Ma J."/>
        </authorList>
    </citation>
    <scope>NUCLEOTIDE SEQUENCE [LARGE SCALE GENOMIC DNA]</scope>
    <source>
        <strain evidence="7">KCTC 52298</strain>
    </source>
</reference>
<evidence type="ECO:0000256" key="3">
    <source>
        <dbReference type="ARBA" id="ARBA00023157"/>
    </source>
</evidence>
<organism evidence="6 7">
    <name type="scientific">Sphingobacterium tabacisoli</name>
    <dbReference type="NCBI Taxonomy" id="2044855"/>
    <lineage>
        <taxon>Bacteria</taxon>
        <taxon>Pseudomonadati</taxon>
        <taxon>Bacteroidota</taxon>
        <taxon>Sphingobacteriia</taxon>
        <taxon>Sphingobacteriales</taxon>
        <taxon>Sphingobacteriaceae</taxon>
        <taxon>Sphingobacterium</taxon>
    </lineage>
</organism>
<dbReference type="Pfam" id="PF00578">
    <property type="entry name" value="AhpC-TSA"/>
    <property type="match status" value="1"/>
</dbReference>
<dbReference type="RefSeq" id="WP_210352642.1">
    <property type="nucleotide sequence ID" value="NZ_JAEQMU010000001.1"/>
</dbReference>
<sequence>MKSIFIIFLLILLYGQVNAQYNALQIGDKMPDFEFAIQNHKMSRAKISDFKGKLVFFDFWSTYCSSCIAGFPKMEKLQKEFGDKIIIILVNIRETQEEVDARLKARKSIAPELMRMPSIIGEQAFAQLFPHRFAGNYVWLNLDGEFILDSYLDYNIHAKKIKEVLEGKKITFLAAPAVKYGLTDNEPTLLNMVNDSKTKKSEVYSMFTPVNLDYYPLSGAQLQVKDTVSKNIRNTYVNQTFINLYLYVLKKNLDEEWKSKVYGPNTGTDLYLDYFKILVKDSSLYDDRLLSKVNQTDEYVTRSLYCYEQVLPQTVTTEQALSYMKEDLDRYFGIRYGCKVNIEEVEIPCYYLKKANSLTKLSEDEIKKKLKELNFKEITIDWSYNNLMSSYFRAIGDYPYVFLDADTSIKFSAVVPRDDEWKKESDLQEFQQVLELNNLKLVKGTKKINMIVVLD</sequence>
<protein>
    <submittedName>
        <fullName evidence="6">TlpA family protein disulfide reductase</fullName>
    </submittedName>
</protein>
<dbReference type="InterPro" id="IPR013766">
    <property type="entry name" value="Thioredoxin_domain"/>
</dbReference>
<feature type="domain" description="Thioredoxin" evidence="5">
    <location>
        <begin position="24"/>
        <end position="166"/>
    </location>
</feature>
<dbReference type="PANTHER" id="PTHR42852:SF6">
    <property type="entry name" value="THIOL:DISULFIDE INTERCHANGE PROTEIN DSBE"/>
    <property type="match status" value="1"/>
</dbReference>
<accession>A0ABW5L5W3</accession>
<name>A0ABW5L5W3_9SPHI</name>
<comment type="subcellular location">
    <subcellularLocation>
        <location evidence="1">Cell envelope</location>
    </subcellularLocation>
</comment>
<gene>
    <name evidence="6" type="ORF">ACFSQW_17990</name>
</gene>
<proteinExistence type="predicted"/>
<dbReference type="InterPro" id="IPR000866">
    <property type="entry name" value="AhpC/TSA"/>
</dbReference>